<gene>
    <name evidence="1" type="ORF">LCGC14_1342040</name>
</gene>
<evidence type="ECO:0000313" key="1">
    <source>
        <dbReference type="EMBL" id="KKM80221.1"/>
    </source>
</evidence>
<dbReference type="EMBL" id="LAZR01008216">
    <property type="protein sequence ID" value="KKM80221.1"/>
    <property type="molecule type" value="Genomic_DNA"/>
</dbReference>
<proteinExistence type="predicted"/>
<dbReference type="AlphaFoldDB" id="A0A0F9KZS4"/>
<reference evidence="1" key="1">
    <citation type="journal article" date="2015" name="Nature">
        <title>Complex archaea that bridge the gap between prokaryotes and eukaryotes.</title>
        <authorList>
            <person name="Spang A."/>
            <person name="Saw J.H."/>
            <person name="Jorgensen S.L."/>
            <person name="Zaremba-Niedzwiedzka K."/>
            <person name="Martijn J."/>
            <person name="Lind A.E."/>
            <person name="van Eijk R."/>
            <person name="Schleper C."/>
            <person name="Guy L."/>
            <person name="Ettema T.J."/>
        </authorList>
    </citation>
    <scope>NUCLEOTIDE SEQUENCE</scope>
</reference>
<name>A0A0F9KZS4_9ZZZZ</name>
<organism evidence="1">
    <name type="scientific">marine sediment metagenome</name>
    <dbReference type="NCBI Taxonomy" id="412755"/>
    <lineage>
        <taxon>unclassified sequences</taxon>
        <taxon>metagenomes</taxon>
        <taxon>ecological metagenomes</taxon>
    </lineage>
</organism>
<comment type="caution">
    <text evidence="1">The sequence shown here is derived from an EMBL/GenBank/DDBJ whole genome shotgun (WGS) entry which is preliminary data.</text>
</comment>
<protein>
    <submittedName>
        <fullName evidence="1">Uncharacterized protein</fullName>
    </submittedName>
</protein>
<dbReference type="Gene3D" id="3.40.50.450">
    <property type="match status" value="1"/>
</dbReference>
<accession>A0A0F9KZS4</accession>
<sequence>MKIGFTGTQQGMTDAQLDAVHFLIGDLSVKEMDKVWGHHGDCIGADWEFHCICRRRRFLIARHPPLNSTKRAFCDFDLDMPRLEHLMRNRQIVLCTNVLIATPATKEIIRSGTWSTIRYARKQGVELHIVWPSGSIEKEEGRWKRCPRKSM</sequence>